<accession>A0A2V3IWJ9</accession>
<dbReference type="SUPFAM" id="SSF54189">
    <property type="entry name" value="Ribosomal proteins S24e, L23 and L15e"/>
    <property type="match status" value="1"/>
</dbReference>
<dbReference type="GO" id="GO:0003735">
    <property type="term" value="F:structural constituent of ribosome"/>
    <property type="evidence" value="ECO:0007669"/>
    <property type="project" value="InterPro"/>
</dbReference>
<dbReference type="Proteomes" id="UP000247409">
    <property type="component" value="Unassembled WGS sequence"/>
</dbReference>
<comment type="caution">
    <text evidence="5">The sequence shown here is derived from an EMBL/GenBank/DDBJ whole genome shotgun (WGS) entry which is preliminary data.</text>
</comment>
<dbReference type="InterPro" id="IPR012678">
    <property type="entry name" value="Ribosomal_uL23/eL15/eS24_sf"/>
</dbReference>
<evidence type="ECO:0000313" key="6">
    <source>
        <dbReference type="Proteomes" id="UP000247409"/>
    </source>
</evidence>
<dbReference type="STRING" id="448386.A0A2V3IWJ9"/>
<name>A0A2V3IWJ9_9FLOR</name>
<sequence>MPPRIWMPNFPLVLRLKAPPRVHPPVQMPPPGMEGTFHTSEIVLETVQQLTKPEMKRFLTAVYGLDVKRINSLNVMGNRRNESSQMPRRDKDFKRFYVKLNQPVELPNIPKSLDIVKRES</sequence>
<dbReference type="OrthoDB" id="275582at2759"/>
<evidence type="ECO:0000256" key="3">
    <source>
        <dbReference type="ARBA" id="ARBA00023274"/>
    </source>
</evidence>
<keyword evidence="6" id="KW-1185">Reference proteome</keyword>
<comment type="similarity">
    <text evidence="1">Belongs to the universal ribosomal protein uL23 family.</text>
</comment>
<proteinExistence type="inferred from homology"/>
<dbReference type="InterPro" id="IPR012677">
    <property type="entry name" value="Nucleotide-bd_a/b_plait_sf"/>
</dbReference>
<dbReference type="EMBL" id="NBIV01000037">
    <property type="protein sequence ID" value="PXF46516.1"/>
    <property type="molecule type" value="Genomic_DNA"/>
</dbReference>
<dbReference type="PANTHER" id="PTHR12059:SF5">
    <property type="entry name" value="LARGE RIBOSOMAL SUBUNIT PROTEIN UL23M"/>
    <property type="match status" value="1"/>
</dbReference>
<dbReference type="Gene3D" id="3.30.70.330">
    <property type="match status" value="1"/>
</dbReference>
<keyword evidence="3" id="KW-0687">Ribonucleoprotein</keyword>
<dbReference type="GO" id="GO:0005762">
    <property type="term" value="C:mitochondrial large ribosomal subunit"/>
    <property type="evidence" value="ECO:0007669"/>
    <property type="project" value="TreeGrafter"/>
</dbReference>
<evidence type="ECO:0000313" key="5">
    <source>
        <dbReference type="EMBL" id="PXF46516.1"/>
    </source>
</evidence>
<dbReference type="AlphaFoldDB" id="A0A2V3IWJ9"/>
<evidence type="ECO:0000256" key="1">
    <source>
        <dbReference type="ARBA" id="ARBA00006700"/>
    </source>
</evidence>
<dbReference type="InterPro" id="IPR013025">
    <property type="entry name" value="Ribosomal_uL23-like"/>
</dbReference>
<evidence type="ECO:0000256" key="2">
    <source>
        <dbReference type="ARBA" id="ARBA00022980"/>
    </source>
</evidence>
<evidence type="ECO:0000256" key="4">
    <source>
        <dbReference type="ARBA" id="ARBA00039977"/>
    </source>
</evidence>
<dbReference type="GO" id="GO:0032543">
    <property type="term" value="P:mitochondrial translation"/>
    <property type="evidence" value="ECO:0007669"/>
    <property type="project" value="TreeGrafter"/>
</dbReference>
<keyword evidence="2" id="KW-0689">Ribosomal protein</keyword>
<protein>
    <recommendedName>
        <fullName evidence="4">Large ribosomal subunit protein uL23m</fullName>
    </recommendedName>
</protein>
<dbReference type="Pfam" id="PF00276">
    <property type="entry name" value="Ribosomal_L23"/>
    <property type="match status" value="1"/>
</dbReference>
<gene>
    <name evidence="5" type="ORF">BWQ96_03751</name>
</gene>
<dbReference type="PANTHER" id="PTHR12059">
    <property type="entry name" value="RIBOSOMAL PROTEIN L23-RELATED"/>
    <property type="match status" value="1"/>
</dbReference>
<reference evidence="5 6" key="1">
    <citation type="journal article" date="2018" name="Mol. Biol. Evol.">
        <title>Analysis of the draft genome of the red seaweed Gracilariopsis chorda provides insights into genome size evolution in Rhodophyta.</title>
        <authorList>
            <person name="Lee J."/>
            <person name="Yang E.C."/>
            <person name="Graf L."/>
            <person name="Yang J.H."/>
            <person name="Qiu H."/>
            <person name="Zel Zion U."/>
            <person name="Chan C.X."/>
            <person name="Stephens T.G."/>
            <person name="Weber A.P.M."/>
            <person name="Boo G.H."/>
            <person name="Boo S.M."/>
            <person name="Kim K.M."/>
            <person name="Shin Y."/>
            <person name="Jung M."/>
            <person name="Lee S.J."/>
            <person name="Yim H.S."/>
            <person name="Lee J.H."/>
            <person name="Bhattacharya D."/>
            <person name="Yoon H.S."/>
        </authorList>
    </citation>
    <scope>NUCLEOTIDE SEQUENCE [LARGE SCALE GENOMIC DNA]</scope>
    <source>
        <strain evidence="5 6">SKKU-2015</strain>
        <tissue evidence="5">Whole body</tissue>
    </source>
</reference>
<organism evidence="5 6">
    <name type="scientific">Gracilariopsis chorda</name>
    <dbReference type="NCBI Taxonomy" id="448386"/>
    <lineage>
        <taxon>Eukaryota</taxon>
        <taxon>Rhodophyta</taxon>
        <taxon>Florideophyceae</taxon>
        <taxon>Rhodymeniophycidae</taxon>
        <taxon>Gracilariales</taxon>
        <taxon>Gracilariaceae</taxon>
        <taxon>Gracilariopsis</taxon>
    </lineage>
</organism>